<feature type="domain" description="Phosphotyrosine protein phosphatase I" evidence="5">
    <location>
        <begin position="7"/>
        <end position="176"/>
    </location>
</feature>
<dbReference type="RefSeq" id="WP_284292721.1">
    <property type="nucleotide sequence ID" value="NZ_BSUK01000001.1"/>
</dbReference>
<dbReference type="PANTHER" id="PTHR11717:SF7">
    <property type="entry name" value="LOW MOLECULAR WEIGHT PHOSPHOTYROSINE PROTEIN PHOSPHATASE"/>
    <property type="match status" value="1"/>
</dbReference>
<dbReference type="PANTHER" id="PTHR11717">
    <property type="entry name" value="LOW MOLECULAR WEIGHT PROTEIN TYROSINE PHOSPHATASE"/>
    <property type="match status" value="1"/>
</dbReference>
<keyword evidence="7" id="KW-1185">Reference proteome</keyword>
<accession>A0ABQ6I1I3</accession>
<dbReference type="Pfam" id="PF01451">
    <property type="entry name" value="LMWPc"/>
    <property type="match status" value="1"/>
</dbReference>
<dbReference type="EMBL" id="BSUK01000001">
    <property type="protein sequence ID" value="GMA23804.1"/>
    <property type="molecule type" value="Genomic_DNA"/>
</dbReference>
<comment type="caution">
    <text evidence="6">The sequence shown here is derived from an EMBL/GenBank/DDBJ whole genome shotgun (WGS) entry which is preliminary data.</text>
</comment>
<organism evidence="6 7">
    <name type="scientific">Luteimicrobium album</name>
    <dbReference type="NCBI Taxonomy" id="1054550"/>
    <lineage>
        <taxon>Bacteria</taxon>
        <taxon>Bacillati</taxon>
        <taxon>Actinomycetota</taxon>
        <taxon>Actinomycetes</taxon>
        <taxon>Micrococcales</taxon>
        <taxon>Luteimicrobium</taxon>
    </lineage>
</organism>
<evidence type="ECO:0000256" key="1">
    <source>
        <dbReference type="ARBA" id="ARBA00011063"/>
    </source>
</evidence>
<protein>
    <recommendedName>
        <fullName evidence="2">protein-tyrosine-phosphatase</fullName>
        <ecNumber evidence="2">3.1.3.48</ecNumber>
    </recommendedName>
</protein>
<dbReference type="SMART" id="SM00226">
    <property type="entry name" value="LMWPc"/>
    <property type="match status" value="1"/>
</dbReference>
<dbReference type="InterPro" id="IPR036196">
    <property type="entry name" value="Ptyr_pPase_sf"/>
</dbReference>
<evidence type="ECO:0000256" key="3">
    <source>
        <dbReference type="ARBA" id="ARBA00022801"/>
    </source>
</evidence>
<dbReference type="PRINTS" id="PR00719">
    <property type="entry name" value="LMWPTPASE"/>
</dbReference>
<gene>
    <name evidence="6" type="primary">ptpA</name>
    <name evidence="6" type="ORF">GCM10025864_15630</name>
</gene>
<dbReference type="SUPFAM" id="SSF52788">
    <property type="entry name" value="Phosphotyrosine protein phosphatases I"/>
    <property type="match status" value="1"/>
</dbReference>
<evidence type="ECO:0000256" key="2">
    <source>
        <dbReference type="ARBA" id="ARBA00013064"/>
    </source>
</evidence>
<dbReference type="InterPro" id="IPR050438">
    <property type="entry name" value="LMW_PTPase"/>
</dbReference>
<dbReference type="Proteomes" id="UP001157091">
    <property type="component" value="Unassembled WGS sequence"/>
</dbReference>
<sequence>MAAHDPYRVMTVCTGNICRSPMAEVVLRARFDAAGLGDRVLIDSTGISDEEQGRPMDRRAVAVLEAHGYDLAGLAGPAGPHRARQVRASDLAARDLVLPMTVLHERSLRRLVRSEGAVDDGRVRLYRTFDPAAPKVDPDGPDGYRLDIDDPWYGDREDFESCLAQVEAGADGVVAYVEGELRRRAG</sequence>
<reference evidence="7" key="1">
    <citation type="journal article" date="2019" name="Int. J. Syst. Evol. Microbiol.">
        <title>The Global Catalogue of Microorganisms (GCM) 10K type strain sequencing project: providing services to taxonomists for standard genome sequencing and annotation.</title>
        <authorList>
            <consortium name="The Broad Institute Genomics Platform"/>
            <consortium name="The Broad Institute Genome Sequencing Center for Infectious Disease"/>
            <person name="Wu L."/>
            <person name="Ma J."/>
        </authorList>
    </citation>
    <scope>NUCLEOTIDE SEQUENCE [LARGE SCALE GENOMIC DNA]</scope>
    <source>
        <strain evidence="7">NBRC 106348</strain>
    </source>
</reference>
<name>A0ABQ6I1I3_9MICO</name>
<dbReference type="Gene3D" id="3.40.50.2300">
    <property type="match status" value="1"/>
</dbReference>
<dbReference type="EC" id="3.1.3.48" evidence="2"/>
<keyword evidence="3" id="KW-0378">Hydrolase</keyword>
<dbReference type="CDD" id="cd16343">
    <property type="entry name" value="LMWPTP"/>
    <property type="match status" value="1"/>
</dbReference>
<keyword evidence="4" id="KW-0904">Protein phosphatase</keyword>
<evidence type="ECO:0000256" key="4">
    <source>
        <dbReference type="ARBA" id="ARBA00022912"/>
    </source>
</evidence>
<proteinExistence type="inferred from homology"/>
<dbReference type="InterPro" id="IPR017867">
    <property type="entry name" value="Tyr_phospatase_low_mol_wt"/>
</dbReference>
<comment type="similarity">
    <text evidence="1">Belongs to the low molecular weight phosphotyrosine protein phosphatase family.</text>
</comment>
<evidence type="ECO:0000259" key="5">
    <source>
        <dbReference type="SMART" id="SM00226"/>
    </source>
</evidence>
<evidence type="ECO:0000313" key="6">
    <source>
        <dbReference type="EMBL" id="GMA23804.1"/>
    </source>
</evidence>
<evidence type="ECO:0000313" key="7">
    <source>
        <dbReference type="Proteomes" id="UP001157091"/>
    </source>
</evidence>
<dbReference type="InterPro" id="IPR023485">
    <property type="entry name" value="Ptyr_pPase"/>
</dbReference>